<name>A0A4U8YIM4_9BACT</name>
<gene>
    <name evidence="1" type="ORF">MSL71_4300</name>
</gene>
<protein>
    <submittedName>
        <fullName evidence="1">Uncharacterized protein</fullName>
    </submittedName>
</protein>
<accession>A0A4U8YIM4</accession>
<dbReference type="RefSeq" id="WP_180137018.1">
    <property type="nucleotide sequence ID" value="NZ_CAADHO010000001.1"/>
</dbReference>
<proteinExistence type="predicted"/>
<keyword evidence="2" id="KW-1185">Reference proteome</keyword>
<evidence type="ECO:0000313" key="1">
    <source>
        <dbReference type="EMBL" id="VFQ42809.1"/>
    </source>
</evidence>
<dbReference type="Proteomes" id="UP000507962">
    <property type="component" value="Unassembled WGS sequence"/>
</dbReference>
<organism evidence="1 2">
    <name type="scientific">Desulfoluna butyratoxydans</name>
    <dbReference type="NCBI Taxonomy" id="231438"/>
    <lineage>
        <taxon>Bacteria</taxon>
        <taxon>Pseudomonadati</taxon>
        <taxon>Thermodesulfobacteriota</taxon>
        <taxon>Desulfobacteria</taxon>
        <taxon>Desulfobacterales</taxon>
        <taxon>Desulfolunaceae</taxon>
        <taxon>Desulfoluna</taxon>
    </lineage>
</organism>
<dbReference type="AlphaFoldDB" id="A0A4U8YIM4"/>
<evidence type="ECO:0000313" key="2">
    <source>
        <dbReference type="Proteomes" id="UP000507962"/>
    </source>
</evidence>
<dbReference type="EMBL" id="CAADHO010000001">
    <property type="protein sequence ID" value="VFQ42809.1"/>
    <property type="molecule type" value="Genomic_DNA"/>
</dbReference>
<sequence length="110" mass="12970">MPQDPIKAFDRYRQLFVEHVIDMERNETGRTPTLSPLEVCFLGRADVEEGFPYTELIYGIRFDSDIRFYPKTILAIEKWVDVSSCRLVSHDPSTDTYHFEIKLLRRNPES</sequence>
<reference evidence="1 2" key="1">
    <citation type="submission" date="2019-03" db="EMBL/GenBank/DDBJ databases">
        <authorList>
            <person name="Nijsse B."/>
        </authorList>
    </citation>
    <scope>NUCLEOTIDE SEQUENCE [LARGE SCALE GENOMIC DNA]</scope>
    <source>
        <strain evidence="1">Desulfoluna butyratoxydans MSL71</strain>
    </source>
</reference>